<dbReference type="Pfam" id="PF01556">
    <property type="entry name" value="DnaJ_C"/>
    <property type="match status" value="1"/>
</dbReference>
<dbReference type="PANTHER" id="PTHR24078">
    <property type="entry name" value="DNAJ HOMOLOG SUBFAMILY C MEMBER"/>
    <property type="match status" value="1"/>
</dbReference>
<name>X1CX67_9ZZZZ</name>
<dbReference type="InterPro" id="IPR002939">
    <property type="entry name" value="DnaJ_C"/>
</dbReference>
<dbReference type="GO" id="GO:0006457">
    <property type="term" value="P:protein folding"/>
    <property type="evidence" value="ECO:0007669"/>
    <property type="project" value="InterPro"/>
</dbReference>
<dbReference type="SUPFAM" id="SSF49493">
    <property type="entry name" value="HSP40/DnaJ peptide-binding domain"/>
    <property type="match status" value="1"/>
</dbReference>
<feature type="domain" description="Chaperone DnaJ C-terminal" evidence="2">
    <location>
        <begin position="1"/>
        <end position="98"/>
    </location>
</feature>
<dbReference type="InterPro" id="IPR008971">
    <property type="entry name" value="HSP40/DnaJ_pept-bd"/>
</dbReference>
<accession>X1CX67</accession>
<gene>
    <name evidence="3" type="ORF">S01H4_39207</name>
</gene>
<dbReference type="CDD" id="cd10747">
    <property type="entry name" value="DnaJ_C"/>
    <property type="match status" value="1"/>
</dbReference>
<organism evidence="3">
    <name type="scientific">marine sediment metagenome</name>
    <dbReference type="NCBI Taxonomy" id="412755"/>
    <lineage>
        <taxon>unclassified sequences</taxon>
        <taxon>metagenomes</taxon>
        <taxon>ecological metagenomes</taxon>
    </lineage>
</organism>
<reference evidence="3" key="1">
    <citation type="journal article" date="2014" name="Front. Microbiol.">
        <title>High frequency of phylogenetically diverse reductive dehalogenase-homologous genes in deep subseafloor sedimentary metagenomes.</title>
        <authorList>
            <person name="Kawai M."/>
            <person name="Futagami T."/>
            <person name="Toyoda A."/>
            <person name="Takaki Y."/>
            <person name="Nishi S."/>
            <person name="Hori S."/>
            <person name="Arai W."/>
            <person name="Tsubouchi T."/>
            <person name="Morono Y."/>
            <person name="Uchiyama I."/>
            <person name="Ito T."/>
            <person name="Fujiyama A."/>
            <person name="Inagaki F."/>
            <person name="Takami H."/>
        </authorList>
    </citation>
    <scope>NUCLEOTIDE SEQUENCE</scope>
    <source>
        <strain evidence="3">Expedition CK06-06</strain>
    </source>
</reference>
<dbReference type="GO" id="GO:0051082">
    <property type="term" value="F:unfolded protein binding"/>
    <property type="evidence" value="ECO:0007669"/>
    <property type="project" value="InterPro"/>
</dbReference>
<dbReference type="GO" id="GO:0005829">
    <property type="term" value="C:cytosol"/>
    <property type="evidence" value="ECO:0007669"/>
    <property type="project" value="TreeGrafter"/>
</dbReference>
<evidence type="ECO:0000256" key="1">
    <source>
        <dbReference type="ARBA" id="ARBA00023186"/>
    </source>
</evidence>
<dbReference type="PANTHER" id="PTHR24078:SF553">
    <property type="entry name" value="DNAJ HOMOLOG SUBFAMILY B MEMBER 5"/>
    <property type="match status" value="1"/>
</dbReference>
<keyword evidence="1" id="KW-0143">Chaperone</keyword>
<proteinExistence type="predicted"/>
<protein>
    <recommendedName>
        <fullName evidence="2">Chaperone DnaJ C-terminal domain-containing protein</fullName>
    </recommendedName>
</protein>
<dbReference type="AlphaFoldDB" id="X1CX67"/>
<dbReference type="EMBL" id="BART01021212">
    <property type="protein sequence ID" value="GAG97517.1"/>
    <property type="molecule type" value="Genomic_DNA"/>
</dbReference>
<dbReference type="GO" id="GO:0051087">
    <property type="term" value="F:protein-folding chaperone binding"/>
    <property type="evidence" value="ECO:0007669"/>
    <property type="project" value="TreeGrafter"/>
</dbReference>
<sequence length="129" mass="14698">MRGEGHYGRGGKGHIIVQFEEKPHEYFERRGDNLYLRILVPYSKLINGGSVEIPSLNAKKEKIRIPKGSSIPEIIRVRGKGMPRPTGGYGDLYVELNLKPLATKDKNLNKTIEELKKYEGKPSPKKRKR</sequence>
<dbReference type="Gene3D" id="2.60.260.20">
    <property type="entry name" value="Urease metallochaperone UreE, N-terminal domain"/>
    <property type="match status" value="1"/>
</dbReference>
<evidence type="ECO:0000313" key="3">
    <source>
        <dbReference type="EMBL" id="GAG97517.1"/>
    </source>
</evidence>
<dbReference type="InterPro" id="IPR051339">
    <property type="entry name" value="DnaJ_subfamily_B"/>
</dbReference>
<comment type="caution">
    <text evidence="3">The sequence shown here is derived from an EMBL/GenBank/DDBJ whole genome shotgun (WGS) entry which is preliminary data.</text>
</comment>
<evidence type="ECO:0000259" key="2">
    <source>
        <dbReference type="Pfam" id="PF01556"/>
    </source>
</evidence>